<accession>A0A4R3J300</accession>
<dbReference type="PANTHER" id="PTHR43033">
    <property type="entry name" value="TRNA(ILE)-LYSIDINE SYNTHASE-RELATED"/>
    <property type="match status" value="1"/>
</dbReference>
<dbReference type="Pfam" id="PF01171">
    <property type="entry name" value="ATP_bind_3"/>
    <property type="match status" value="1"/>
</dbReference>
<reference evidence="8 9" key="1">
    <citation type="submission" date="2019-03" db="EMBL/GenBank/DDBJ databases">
        <title>Genomic Encyclopedia of Type Strains, Phase IV (KMG-IV): sequencing the most valuable type-strain genomes for metagenomic binning, comparative biology and taxonomic classification.</title>
        <authorList>
            <person name="Goeker M."/>
        </authorList>
    </citation>
    <scope>NUCLEOTIDE SEQUENCE [LARGE SCALE GENOMIC DNA]</scope>
    <source>
        <strain evidence="8 9">DSM 104836</strain>
    </source>
</reference>
<dbReference type="SUPFAM" id="SSF52402">
    <property type="entry name" value="Adenine nucleotide alpha hydrolases-like"/>
    <property type="match status" value="1"/>
</dbReference>
<sequence>MSGTKSLDQRFADAMGQLLGPDFPTDIALAVSGGGDSMAMLTLAHNWAHAWGVRLWVVTVDHGLRAESAAEAAMVAEECTLLGHPHAILRWHWDGQGNLMDAARRARLSLIDRWRGGLEHVLMAHTQDDVAETFLMRLKRGSGVEGLSAMRASLTVQPHAGDMHDMAPVDVCWTAQPPMPTQKGGGVSANSNGFRLLRPCLDMTRAELRHYLRTLKGRWVDDPTNEDPTYDRARIRKLLDLLGAEGLGCDTLSDTAHRMSRARQALHARARDVAGRIVTEECLNGLGTGALLIDRNGFAETEEDTRLRILAESLRWVASAEYRPRAQALEQLAERLLSGGQGTLHGCDLRCLGNQIRVGREFSAVSAPASMGQIWEGRWQLYGASAKGASLRALGSDGLKQAGGRPEGAPAARLLYPLPAAFLGEVLVACPHLDYGEGMIREGSGRYSSFTASFERH</sequence>
<evidence type="ECO:0000256" key="6">
    <source>
        <dbReference type="HAMAP-Rule" id="MF_01161"/>
    </source>
</evidence>
<comment type="subcellular location">
    <subcellularLocation>
        <location evidence="6">Cytoplasm</location>
    </subcellularLocation>
</comment>
<dbReference type="HAMAP" id="MF_01161">
    <property type="entry name" value="tRNA_Ile_lys_synt"/>
    <property type="match status" value="1"/>
</dbReference>
<dbReference type="PANTHER" id="PTHR43033:SF1">
    <property type="entry name" value="TRNA(ILE)-LYSIDINE SYNTHASE-RELATED"/>
    <property type="match status" value="1"/>
</dbReference>
<dbReference type="CDD" id="cd01992">
    <property type="entry name" value="TilS_N"/>
    <property type="match status" value="1"/>
</dbReference>
<dbReference type="GO" id="GO:0032267">
    <property type="term" value="F:tRNA(Ile)-lysidine synthase activity"/>
    <property type="evidence" value="ECO:0007669"/>
    <property type="project" value="UniProtKB-EC"/>
</dbReference>
<evidence type="ECO:0000313" key="8">
    <source>
        <dbReference type="EMBL" id="TCS59657.1"/>
    </source>
</evidence>
<evidence type="ECO:0000256" key="1">
    <source>
        <dbReference type="ARBA" id="ARBA00022598"/>
    </source>
</evidence>
<dbReference type="InterPro" id="IPR012795">
    <property type="entry name" value="tRNA_Ile_lys_synt_N"/>
</dbReference>
<keyword evidence="2 6" id="KW-0819">tRNA processing</keyword>
<dbReference type="GO" id="GO:0005524">
    <property type="term" value="F:ATP binding"/>
    <property type="evidence" value="ECO:0007669"/>
    <property type="project" value="UniProtKB-UniRule"/>
</dbReference>
<proteinExistence type="inferred from homology"/>
<dbReference type="Gene3D" id="3.40.50.620">
    <property type="entry name" value="HUPs"/>
    <property type="match status" value="1"/>
</dbReference>
<dbReference type="AlphaFoldDB" id="A0A4R3J300"/>
<feature type="binding site" evidence="6">
    <location>
        <begin position="32"/>
        <end position="37"/>
    </location>
    <ligand>
        <name>ATP</name>
        <dbReference type="ChEBI" id="CHEBI:30616"/>
    </ligand>
</feature>
<evidence type="ECO:0000256" key="4">
    <source>
        <dbReference type="ARBA" id="ARBA00022840"/>
    </source>
</evidence>
<keyword evidence="3 6" id="KW-0547">Nucleotide-binding</keyword>
<name>A0A4R3J300_9RHOB</name>
<organism evidence="8 9">
    <name type="scientific">Primorskyibacter sedentarius</name>
    <dbReference type="NCBI Taxonomy" id="745311"/>
    <lineage>
        <taxon>Bacteria</taxon>
        <taxon>Pseudomonadati</taxon>
        <taxon>Pseudomonadota</taxon>
        <taxon>Alphaproteobacteria</taxon>
        <taxon>Rhodobacterales</taxon>
        <taxon>Roseobacteraceae</taxon>
        <taxon>Primorskyibacter</taxon>
    </lineage>
</organism>
<gene>
    <name evidence="6" type="primary">tilS</name>
    <name evidence="8" type="ORF">EDD52_12028</name>
</gene>
<keyword evidence="9" id="KW-1185">Reference proteome</keyword>
<feature type="domain" description="tRNA(Ile)-lysidine/2-thiocytidine synthase N-terminal" evidence="7">
    <location>
        <begin position="27"/>
        <end position="237"/>
    </location>
</feature>
<evidence type="ECO:0000256" key="5">
    <source>
        <dbReference type="ARBA" id="ARBA00048539"/>
    </source>
</evidence>
<evidence type="ECO:0000259" key="7">
    <source>
        <dbReference type="Pfam" id="PF01171"/>
    </source>
</evidence>
<dbReference type="GO" id="GO:0006400">
    <property type="term" value="P:tRNA modification"/>
    <property type="evidence" value="ECO:0007669"/>
    <property type="project" value="UniProtKB-UniRule"/>
</dbReference>
<dbReference type="NCBIfam" id="TIGR02432">
    <property type="entry name" value="lysidine_TilS_N"/>
    <property type="match status" value="1"/>
</dbReference>
<evidence type="ECO:0000313" key="9">
    <source>
        <dbReference type="Proteomes" id="UP000295696"/>
    </source>
</evidence>
<dbReference type="Proteomes" id="UP000295696">
    <property type="component" value="Unassembled WGS sequence"/>
</dbReference>
<evidence type="ECO:0000256" key="3">
    <source>
        <dbReference type="ARBA" id="ARBA00022741"/>
    </source>
</evidence>
<dbReference type="EMBL" id="SLZU01000020">
    <property type="protein sequence ID" value="TCS59657.1"/>
    <property type="molecule type" value="Genomic_DNA"/>
</dbReference>
<comment type="caution">
    <text evidence="8">The sequence shown here is derived from an EMBL/GenBank/DDBJ whole genome shotgun (WGS) entry which is preliminary data.</text>
</comment>
<keyword evidence="6" id="KW-0963">Cytoplasm</keyword>
<evidence type="ECO:0000256" key="2">
    <source>
        <dbReference type="ARBA" id="ARBA00022694"/>
    </source>
</evidence>
<keyword evidence="4 6" id="KW-0067">ATP-binding</keyword>
<dbReference type="InterPro" id="IPR012094">
    <property type="entry name" value="tRNA_Ile_lys_synt"/>
</dbReference>
<dbReference type="InterPro" id="IPR011063">
    <property type="entry name" value="TilS/TtcA_N"/>
</dbReference>
<comment type="function">
    <text evidence="6">Ligates lysine onto the cytidine present at position 34 of the AUA codon-specific tRNA(Ile) that contains the anticodon CAU, in an ATP-dependent manner. Cytidine is converted to lysidine, thus changing the amino acid specificity of the tRNA from methionine to isoleucine.</text>
</comment>
<comment type="similarity">
    <text evidence="6">Belongs to the tRNA(Ile)-lysidine synthase family.</text>
</comment>
<dbReference type="EC" id="6.3.4.19" evidence="6"/>
<comment type="catalytic activity">
    <reaction evidence="5 6">
        <text>cytidine(34) in tRNA(Ile2) + L-lysine + ATP = lysidine(34) in tRNA(Ile2) + AMP + diphosphate + H(+)</text>
        <dbReference type="Rhea" id="RHEA:43744"/>
        <dbReference type="Rhea" id="RHEA-COMP:10625"/>
        <dbReference type="Rhea" id="RHEA-COMP:10670"/>
        <dbReference type="ChEBI" id="CHEBI:15378"/>
        <dbReference type="ChEBI" id="CHEBI:30616"/>
        <dbReference type="ChEBI" id="CHEBI:32551"/>
        <dbReference type="ChEBI" id="CHEBI:33019"/>
        <dbReference type="ChEBI" id="CHEBI:82748"/>
        <dbReference type="ChEBI" id="CHEBI:83665"/>
        <dbReference type="ChEBI" id="CHEBI:456215"/>
        <dbReference type="EC" id="6.3.4.19"/>
    </reaction>
</comment>
<dbReference type="InterPro" id="IPR014729">
    <property type="entry name" value="Rossmann-like_a/b/a_fold"/>
</dbReference>
<comment type="domain">
    <text evidence="6">The N-terminal region contains the highly conserved SGGXDS motif, predicted to be a P-loop motif involved in ATP binding.</text>
</comment>
<keyword evidence="1 6" id="KW-0436">Ligase</keyword>
<protein>
    <recommendedName>
        <fullName evidence="6">tRNA(Ile)-lysidine synthase</fullName>
        <ecNumber evidence="6">6.3.4.19</ecNumber>
    </recommendedName>
    <alternativeName>
        <fullName evidence="6">tRNA(Ile)-2-lysyl-cytidine synthase</fullName>
    </alternativeName>
    <alternativeName>
        <fullName evidence="6">tRNA(Ile)-lysidine synthetase</fullName>
    </alternativeName>
</protein>
<dbReference type="GO" id="GO:0005737">
    <property type="term" value="C:cytoplasm"/>
    <property type="evidence" value="ECO:0007669"/>
    <property type="project" value="UniProtKB-SubCell"/>
</dbReference>